<proteinExistence type="inferred from homology"/>
<evidence type="ECO:0000256" key="6">
    <source>
        <dbReference type="ARBA" id="ARBA00022741"/>
    </source>
</evidence>
<feature type="domain" description="Amidase" evidence="11">
    <location>
        <begin position="26"/>
        <end position="469"/>
    </location>
</feature>
<dbReference type="Pfam" id="PF01425">
    <property type="entry name" value="Amidase"/>
    <property type="match status" value="1"/>
</dbReference>
<dbReference type="GO" id="GO:0050567">
    <property type="term" value="F:glutaminyl-tRNA synthase (glutamine-hydrolyzing) activity"/>
    <property type="evidence" value="ECO:0007669"/>
    <property type="project" value="UniProtKB-UniRule"/>
</dbReference>
<dbReference type="GO" id="GO:0005524">
    <property type="term" value="F:ATP binding"/>
    <property type="evidence" value="ECO:0007669"/>
    <property type="project" value="UniProtKB-KW"/>
</dbReference>
<evidence type="ECO:0000313" key="13">
    <source>
        <dbReference type="Proteomes" id="UP000063964"/>
    </source>
</evidence>
<comment type="subunit">
    <text evidence="2 10">Heterotrimer of A, B and C subunits.</text>
</comment>
<evidence type="ECO:0000256" key="2">
    <source>
        <dbReference type="ARBA" id="ARBA00011123"/>
    </source>
</evidence>
<feature type="active site" description="Charge relay system" evidence="10">
    <location>
        <position position="78"/>
    </location>
</feature>
<dbReference type="Proteomes" id="UP000063964">
    <property type="component" value="Chromosome"/>
</dbReference>
<dbReference type="InterPro" id="IPR004412">
    <property type="entry name" value="GatA"/>
</dbReference>
<reference evidence="13" key="1">
    <citation type="submission" date="2016-02" db="EMBL/GenBank/DDBJ databases">
        <authorList>
            <person name="Holder M.E."/>
            <person name="Ajami N.J."/>
            <person name="Petrosino J.F."/>
        </authorList>
    </citation>
    <scope>NUCLEOTIDE SEQUENCE [LARGE SCALE GENOMIC DNA]</scope>
    <source>
        <strain evidence="13">DSM 12838</strain>
    </source>
</reference>
<dbReference type="GO" id="GO:0006412">
    <property type="term" value="P:translation"/>
    <property type="evidence" value="ECO:0007669"/>
    <property type="project" value="UniProtKB-UniRule"/>
</dbReference>
<dbReference type="InterPro" id="IPR023631">
    <property type="entry name" value="Amidase_dom"/>
</dbReference>
<dbReference type="GO" id="GO:0030956">
    <property type="term" value="C:glutamyl-tRNA(Gln) amidotransferase complex"/>
    <property type="evidence" value="ECO:0007669"/>
    <property type="project" value="InterPro"/>
</dbReference>
<dbReference type="GO" id="GO:0016740">
    <property type="term" value="F:transferase activity"/>
    <property type="evidence" value="ECO:0007669"/>
    <property type="project" value="UniProtKB-KW"/>
</dbReference>
<evidence type="ECO:0000256" key="10">
    <source>
        <dbReference type="HAMAP-Rule" id="MF_00120"/>
    </source>
</evidence>
<comment type="function">
    <text evidence="10">Allows the formation of correctly charged Gln-tRNA(Gln) through the transamidation of misacylated Glu-tRNA(Gln) in organisms which lack glutaminyl-tRNA synthetase. The reaction takes place in the presence of glutamine and ATP through an activated gamma-phospho-Glu-tRNA(Gln).</text>
</comment>
<organism evidence="12 13">
    <name type="scientific">Desulfomicrobium orale DSM 12838</name>
    <dbReference type="NCBI Taxonomy" id="888061"/>
    <lineage>
        <taxon>Bacteria</taxon>
        <taxon>Pseudomonadati</taxon>
        <taxon>Thermodesulfobacteriota</taxon>
        <taxon>Desulfovibrionia</taxon>
        <taxon>Desulfovibrionales</taxon>
        <taxon>Desulfomicrobiaceae</taxon>
        <taxon>Desulfomicrobium</taxon>
    </lineage>
</organism>
<accession>A0A0X8JS91</accession>
<gene>
    <name evidence="10 12" type="primary">gatA</name>
    <name evidence="12" type="ORF">AXF15_13095</name>
</gene>
<dbReference type="RefSeq" id="WP_066608469.1">
    <property type="nucleotide sequence ID" value="NZ_CP014230.1"/>
</dbReference>
<keyword evidence="8 10" id="KW-0648">Protein biosynthesis</keyword>
<dbReference type="KEGG" id="doa:AXF15_13095"/>
<feature type="active site" description="Acyl-ester intermediate" evidence="10">
    <location>
        <position position="177"/>
    </location>
</feature>
<keyword evidence="13" id="KW-1185">Reference proteome</keyword>
<sequence length="489" mass="51724">MSELCAHSLIHIRDLLRAGDVSAASAVSACLECIERTEPALHALLHVDAETALARARALDAEGPDPARPLWGVPITVKDALTTLGMPATCGSRILENFRPVYDAHCVARLKEAGAIILGKNNMDEFAMGSSTENSAFGLTRNPWNTGRVPGGSSGGSAASVAAGQCFASVGTDTGGSIRQPASFCGIVGLKPTYGRVSRRGLIAYGSSLDQAGPMTRTVADAALMLQVMAGHDPQDATSLNEPVPDYLADLENSASLEGVRLGLPEEYWGEGLEPEVEEACRNAIEAAREMGAEVVPVSLPHTEYAIATYYILAMAEASSNLARFDGVRYGRRGGRASNLAELYTSSRSEGFGDEVIRRILLGTYVLSAGYYDAYYRKAAQVRRLIRQDFLDALTRCDLICGPACPATAFAVGQNTADPLQMYLTDIFTISLNLGGLPGLSLPVGLGRETGMPVGLQLFGGHLEEARLLRVARALEARLPALPAPPAGS</sequence>
<dbReference type="NCBIfam" id="TIGR00132">
    <property type="entry name" value="gatA"/>
    <property type="match status" value="1"/>
</dbReference>
<keyword evidence="7 10" id="KW-0067">ATP-binding</keyword>
<evidence type="ECO:0000256" key="3">
    <source>
        <dbReference type="ARBA" id="ARBA00012739"/>
    </source>
</evidence>
<dbReference type="OrthoDB" id="9811471at2"/>
<dbReference type="Gene3D" id="3.90.1300.10">
    <property type="entry name" value="Amidase signature (AS) domain"/>
    <property type="match status" value="1"/>
</dbReference>
<dbReference type="InterPro" id="IPR036928">
    <property type="entry name" value="AS_sf"/>
</dbReference>
<dbReference type="STRING" id="888061.AXF15_13095"/>
<dbReference type="PANTHER" id="PTHR11895">
    <property type="entry name" value="TRANSAMIDASE"/>
    <property type="match status" value="1"/>
</dbReference>
<comment type="similarity">
    <text evidence="1 10">Belongs to the amidase family. GatA subfamily.</text>
</comment>
<protein>
    <recommendedName>
        <fullName evidence="4 10">Glutamyl-tRNA(Gln) amidotransferase subunit A</fullName>
        <shortName evidence="10">Glu-ADT subunit A</shortName>
        <ecNumber evidence="3 10">6.3.5.7</ecNumber>
    </recommendedName>
</protein>
<keyword evidence="6 10" id="KW-0547">Nucleotide-binding</keyword>
<dbReference type="AlphaFoldDB" id="A0A0X8JS91"/>
<evidence type="ECO:0000256" key="9">
    <source>
        <dbReference type="ARBA" id="ARBA00047407"/>
    </source>
</evidence>
<evidence type="ECO:0000256" key="5">
    <source>
        <dbReference type="ARBA" id="ARBA00022598"/>
    </source>
</evidence>
<evidence type="ECO:0000256" key="4">
    <source>
        <dbReference type="ARBA" id="ARBA00014428"/>
    </source>
</evidence>
<dbReference type="PROSITE" id="PS00571">
    <property type="entry name" value="AMIDASES"/>
    <property type="match status" value="1"/>
</dbReference>
<evidence type="ECO:0000256" key="7">
    <source>
        <dbReference type="ARBA" id="ARBA00022840"/>
    </source>
</evidence>
<dbReference type="EC" id="6.3.5.7" evidence="3 10"/>
<dbReference type="EMBL" id="CP014230">
    <property type="protein sequence ID" value="AMD93941.1"/>
    <property type="molecule type" value="Genomic_DNA"/>
</dbReference>
<evidence type="ECO:0000259" key="11">
    <source>
        <dbReference type="Pfam" id="PF01425"/>
    </source>
</evidence>
<dbReference type="InterPro" id="IPR000120">
    <property type="entry name" value="Amidase"/>
</dbReference>
<dbReference type="InterPro" id="IPR020556">
    <property type="entry name" value="Amidase_CS"/>
</dbReference>
<evidence type="ECO:0000256" key="1">
    <source>
        <dbReference type="ARBA" id="ARBA00008069"/>
    </source>
</evidence>
<evidence type="ECO:0000313" key="12">
    <source>
        <dbReference type="EMBL" id="AMD93941.1"/>
    </source>
</evidence>
<feature type="active site" description="Charge relay system" evidence="10">
    <location>
        <position position="153"/>
    </location>
</feature>
<evidence type="ECO:0000256" key="8">
    <source>
        <dbReference type="ARBA" id="ARBA00022917"/>
    </source>
</evidence>
<keyword evidence="5 10" id="KW-0436">Ligase</keyword>
<keyword evidence="12" id="KW-0808">Transferase</keyword>
<name>A0A0X8JS91_9BACT</name>
<dbReference type="SUPFAM" id="SSF75304">
    <property type="entry name" value="Amidase signature (AS) enzymes"/>
    <property type="match status" value="1"/>
</dbReference>
<comment type="catalytic activity">
    <reaction evidence="9 10">
        <text>L-glutamyl-tRNA(Gln) + L-glutamine + ATP + H2O = L-glutaminyl-tRNA(Gln) + L-glutamate + ADP + phosphate + H(+)</text>
        <dbReference type="Rhea" id="RHEA:17521"/>
        <dbReference type="Rhea" id="RHEA-COMP:9681"/>
        <dbReference type="Rhea" id="RHEA-COMP:9684"/>
        <dbReference type="ChEBI" id="CHEBI:15377"/>
        <dbReference type="ChEBI" id="CHEBI:15378"/>
        <dbReference type="ChEBI" id="CHEBI:29985"/>
        <dbReference type="ChEBI" id="CHEBI:30616"/>
        <dbReference type="ChEBI" id="CHEBI:43474"/>
        <dbReference type="ChEBI" id="CHEBI:58359"/>
        <dbReference type="ChEBI" id="CHEBI:78520"/>
        <dbReference type="ChEBI" id="CHEBI:78521"/>
        <dbReference type="ChEBI" id="CHEBI:456216"/>
        <dbReference type="EC" id="6.3.5.7"/>
    </reaction>
</comment>
<dbReference type="HAMAP" id="MF_00120">
    <property type="entry name" value="GatA"/>
    <property type="match status" value="1"/>
</dbReference>
<dbReference type="PANTHER" id="PTHR11895:SF151">
    <property type="entry name" value="GLUTAMYL-TRNA(GLN) AMIDOTRANSFERASE SUBUNIT A"/>
    <property type="match status" value="1"/>
</dbReference>